<feature type="transmembrane region" description="Helical" evidence="6">
    <location>
        <begin position="49"/>
        <end position="71"/>
    </location>
</feature>
<keyword evidence="4 6" id="KW-1133">Transmembrane helix</keyword>
<dbReference type="Pfam" id="PF10317">
    <property type="entry name" value="7TM_GPCR_Srd"/>
    <property type="match status" value="1"/>
</dbReference>
<sequence length="103" mass="11775">LADTMPIAPMLVIIFFIRRKEWYESLQKTSNTVLHSHQSIYRSLTAQSLLPLGYVIAAVVWLLDVAGILHSPVLHKSILILSGIFPLFSPLINMRFIPPYRKF</sequence>
<keyword evidence="5 6" id="KW-0472">Membrane</keyword>
<dbReference type="EMBL" id="BTRK01000004">
    <property type="protein sequence ID" value="GMR46264.1"/>
    <property type="molecule type" value="Genomic_DNA"/>
</dbReference>
<feature type="non-terminal residue" evidence="7">
    <location>
        <position position="1"/>
    </location>
</feature>
<evidence type="ECO:0000313" key="8">
    <source>
        <dbReference type="Proteomes" id="UP001328107"/>
    </source>
</evidence>
<evidence type="ECO:0000256" key="2">
    <source>
        <dbReference type="ARBA" id="ARBA00009166"/>
    </source>
</evidence>
<evidence type="ECO:0000256" key="5">
    <source>
        <dbReference type="ARBA" id="ARBA00023136"/>
    </source>
</evidence>
<comment type="caution">
    <text evidence="7">The sequence shown here is derived from an EMBL/GenBank/DDBJ whole genome shotgun (WGS) entry which is preliminary data.</text>
</comment>
<comment type="similarity">
    <text evidence="2">Belongs to the nematode receptor-like protein srd family.</text>
</comment>
<evidence type="ECO:0008006" key="9">
    <source>
        <dbReference type="Google" id="ProtNLM"/>
    </source>
</evidence>
<dbReference type="InterPro" id="IPR050920">
    <property type="entry name" value="Nematode_rcpt-like_delta"/>
</dbReference>
<gene>
    <name evidence="7" type="ORF">PMAYCL1PPCAC_16459</name>
</gene>
<dbReference type="Proteomes" id="UP001328107">
    <property type="component" value="Unassembled WGS sequence"/>
</dbReference>
<protein>
    <recommendedName>
        <fullName evidence="9">G protein-coupled receptor</fullName>
    </recommendedName>
</protein>
<feature type="non-terminal residue" evidence="7">
    <location>
        <position position="103"/>
    </location>
</feature>
<dbReference type="PANTHER" id="PTHR22945">
    <property type="entry name" value="SERPENTINE RECEPTOR, CLASS D DELTA"/>
    <property type="match status" value="1"/>
</dbReference>
<evidence type="ECO:0000256" key="4">
    <source>
        <dbReference type="ARBA" id="ARBA00022989"/>
    </source>
</evidence>
<dbReference type="GO" id="GO:0016020">
    <property type="term" value="C:membrane"/>
    <property type="evidence" value="ECO:0007669"/>
    <property type="project" value="UniProtKB-SubCell"/>
</dbReference>
<dbReference type="PANTHER" id="PTHR22945:SF40">
    <property type="entry name" value="SERPENTINE RECEPTOR, CLASS D (DELTA)-RELATED"/>
    <property type="match status" value="1"/>
</dbReference>
<dbReference type="AlphaFoldDB" id="A0AAN5CKV7"/>
<evidence type="ECO:0000313" key="7">
    <source>
        <dbReference type="EMBL" id="GMR46264.1"/>
    </source>
</evidence>
<organism evidence="7 8">
    <name type="scientific">Pristionchus mayeri</name>
    <dbReference type="NCBI Taxonomy" id="1317129"/>
    <lineage>
        <taxon>Eukaryota</taxon>
        <taxon>Metazoa</taxon>
        <taxon>Ecdysozoa</taxon>
        <taxon>Nematoda</taxon>
        <taxon>Chromadorea</taxon>
        <taxon>Rhabditida</taxon>
        <taxon>Rhabditina</taxon>
        <taxon>Diplogasteromorpha</taxon>
        <taxon>Diplogasteroidea</taxon>
        <taxon>Neodiplogasteridae</taxon>
        <taxon>Pristionchus</taxon>
    </lineage>
</organism>
<keyword evidence="8" id="KW-1185">Reference proteome</keyword>
<proteinExistence type="inferred from homology"/>
<name>A0AAN5CKV7_9BILA</name>
<evidence type="ECO:0000256" key="6">
    <source>
        <dbReference type="SAM" id="Phobius"/>
    </source>
</evidence>
<comment type="subcellular location">
    <subcellularLocation>
        <location evidence="1">Membrane</location>
        <topology evidence="1">Multi-pass membrane protein</topology>
    </subcellularLocation>
</comment>
<evidence type="ECO:0000256" key="1">
    <source>
        <dbReference type="ARBA" id="ARBA00004141"/>
    </source>
</evidence>
<reference evidence="8" key="1">
    <citation type="submission" date="2022-10" db="EMBL/GenBank/DDBJ databases">
        <title>Genome assembly of Pristionchus species.</title>
        <authorList>
            <person name="Yoshida K."/>
            <person name="Sommer R.J."/>
        </authorList>
    </citation>
    <scope>NUCLEOTIDE SEQUENCE [LARGE SCALE GENOMIC DNA]</scope>
    <source>
        <strain evidence="8">RS5460</strain>
    </source>
</reference>
<feature type="transmembrane region" description="Helical" evidence="6">
    <location>
        <begin position="77"/>
        <end position="97"/>
    </location>
</feature>
<keyword evidence="3 6" id="KW-0812">Transmembrane</keyword>
<accession>A0AAN5CKV7</accession>
<dbReference type="InterPro" id="IPR019421">
    <property type="entry name" value="7TM_GPCR_serpentine_rcpt_Srd"/>
</dbReference>
<evidence type="ECO:0000256" key="3">
    <source>
        <dbReference type="ARBA" id="ARBA00022692"/>
    </source>
</evidence>